<dbReference type="RefSeq" id="WP_308947988.1">
    <property type="nucleotide sequence ID" value="NZ_JARXHW010000001.1"/>
</dbReference>
<evidence type="ECO:0000313" key="4">
    <source>
        <dbReference type="Proteomes" id="UP001225316"/>
    </source>
</evidence>
<evidence type="ECO:0000259" key="2">
    <source>
        <dbReference type="Pfam" id="PF13439"/>
    </source>
</evidence>
<organism evidence="3 4">
    <name type="scientific">Thalassobacterium maritimum</name>
    <dbReference type="NCBI Taxonomy" id="3041265"/>
    <lineage>
        <taxon>Bacteria</taxon>
        <taxon>Pseudomonadati</taxon>
        <taxon>Verrucomicrobiota</taxon>
        <taxon>Opitutia</taxon>
        <taxon>Puniceicoccales</taxon>
        <taxon>Coraliomargaritaceae</taxon>
        <taxon>Thalassobacterium</taxon>
    </lineage>
</organism>
<sequence length="381" mass="41850">MGNLSIGIVLPYLKSRGTENQALRLTKGFVERGAKVIVFVVQGWGQETMYQAFSEAGAQVVDVGPPLDEGKKKVRNSRVFALAHKVKNYDCDVLLSRAGMTNRVAGYAGMLSHTAVVTVVSGGVKKPKSRPWLITQFHTLCTAFLYGFPRKIVCVSKEGAHNMSVAHPRLAKRIIGIHNGVDLPTREGLMPASVQLDSSRFWICAAGSLELKRKGFDVLIHAMEKLVHHHQIKNVSLVLIGTGQDEQAIRELIHKKDLEQVVLFAGEQSNPRGIMCQCQAFALPSRREGLPNVLLEAMSVGVCSVAADCDTGPREVLTHQHDGLLTTVGDIEETTAALLRIIKDNDLRTKLGNNGKLKVMRQFSNETMLDRYYDLLSSLAS</sequence>
<gene>
    <name evidence="3" type="ORF">QEH52_00685</name>
</gene>
<keyword evidence="3" id="KW-0808">Transferase</keyword>
<feature type="domain" description="Glycosyl transferase family 1" evidence="1">
    <location>
        <begin position="197"/>
        <end position="356"/>
    </location>
</feature>
<dbReference type="CDD" id="cd03811">
    <property type="entry name" value="GT4_GT28_WabH-like"/>
    <property type="match status" value="1"/>
</dbReference>
<evidence type="ECO:0000259" key="1">
    <source>
        <dbReference type="Pfam" id="PF00534"/>
    </source>
</evidence>
<evidence type="ECO:0000313" key="3">
    <source>
        <dbReference type="EMBL" id="MDQ8206010.1"/>
    </source>
</evidence>
<proteinExistence type="predicted"/>
<dbReference type="SUPFAM" id="SSF53756">
    <property type="entry name" value="UDP-Glycosyltransferase/glycogen phosphorylase"/>
    <property type="match status" value="1"/>
</dbReference>
<dbReference type="PANTHER" id="PTHR12526">
    <property type="entry name" value="GLYCOSYLTRANSFERASE"/>
    <property type="match status" value="1"/>
</dbReference>
<dbReference type="InterPro" id="IPR001296">
    <property type="entry name" value="Glyco_trans_1"/>
</dbReference>
<dbReference type="Proteomes" id="UP001225316">
    <property type="component" value="Unassembled WGS sequence"/>
</dbReference>
<dbReference type="GO" id="GO:0016757">
    <property type="term" value="F:glycosyltransferase activity"/>
    <property type="evidence" value="ECO:0007669"/>
    <property type="project" value="UniProtKB-KW"/>
</dbReference>
<comment type="caution">
    <text evidence="3">The sequence shown here is derived from an EMBL/GenBank/DDBJ whole genome shotgun (WGS) entry which is preliminary data.</text>
</comment>
<dbReference type="EMBL" id="JARXHW010000001">
    <property type="protein sequence ID" value="MDQ8206010.1"/>
    <property type="molecule type" value="Genomic_DNA"/>
</dbReference>
<feature type="domain" description="Glycosyltransferase subfamily 4-like N-terminal" evidence="2">
    <location>
        <begin position="17"/>
        <end position="183"/>
    </location>
</feature>
<accession>A0ABU1APB0</accession>
<reference evidence="3 4" key="1">
    <citation type="submission" date="2023-04" db="EMBL/GenBank/DDBJ databases">
        <title>A novel bacteria isolated from coastal sediment.</title>
        <authorList>
            <person name="Liu X.-J."/>
            <person name="Du Z.-J."/>
        </authorList>
    </citation>
    <scope>NUCLEOTIDE SEQUENCE [LARGE SCALE GENOMIC DNA]</scope>
    <source>
        <strain evidence="3 4">SDUM461003</strain>
    </source>
</reference>
<name>A0ABU1APB0_9BACT</name>
<dbReference type="Pfam" id="PF13439">
    <property type="entry name" value="Glyco_transf_4"/>
    <property type="match status" value="1"/>
</dbReference>
<protein>
    <submittedName>
        <fullName evidence="3">Glycosyltransferase</fullName>
        <ecNumber evidence="3">2.4.-.-</ecNumber>
    </submittedName>
</protein>
<dbReference type="Gene3D" id="3.40.50.2000">
    <property type="entry name" value="Glycogen Phosphorylase B"/>
    <property type="match status" value="2"/>
</dbReference>
<dbReference type="InterPro" id="IPR028098">
    <property type="entry name" value="Glyco_trans_4-like_N"/>
</dbReference>
<keyword evidence="3" id="KW-0328">Glycosyltransferase</keyword>
<keyword evidence="4" id="KW-1185">Reference proteome</keyword>
<dbReference type="EC" id="2.4.-.-" evidence="3"/>
<dbReference type="Pfam" id="PF00534">
    <property type="entry name" value="Glycos_transf_1"/>
    <property type="match status" value="1"/>
</dbReference>